<organism evidence="2 3">
    <name type="scientific">Rangifer tarandus platyrhynchus</name>
    <name type="common">Svalbard reindeer</name>
    <dbReference type="NCBI Taxonomy" id="3082113"/>
    <lineage>
        <taxon>Eukaryota</taxon>
        <taxon>Metazoa</taxon>
        <taxon>Chordata</taxon>
        <taxon>Craniata</taxon>
        <taxon>Vertebrata</taxon>
        <taxon>Euteleostomi</taxon>
        <taxon>Mammalia</taxon>
        <taxon>Eutheria</taxon>
        <taxon>Laurasiatheria</taxon>
        <taxon>Artiodactyla</taxon>
        <taxon>Ruminantia</taxon>
        <taxon>Pecora</taxon>
        <taxon>Cervidae</taxon>
        <taxon>Odocoileinae</taxon>
        <taxon>Rangifer</taxon>
    </lineage>
</organism>
<evidence type="ECO:0000256" key="1">
    <source>
        <dbReference type="SAM" id="MobiDB-lite"/>
    </source>
</evidence>
<keyword evidence="3" id="KW-1185">Reference proteome</keyword>
<dbReference type="Proteomes" id="UP001176941">
    <property type="component" value="Chromosome 1"/>
</dbReference>
<feature type="region of interest" description="Disordered" evidence="1">
    <location>
        <begin position="1"/>
        <end position="139"/>
    </location>
</feature>
<sequence length="423" mass="44215">MVPWGQGETQKQHQALWGDTSPSLTGRVTQAGSWTSESGLRGDARWPAGSGLAPPGSPCTRPGGHARPWNGGRPSPQAGAGDVSAEVALRSACAALERGERGRSTRSVSAHGHGPDAHVSGTAAGEDPSACKPLMEPDLNKAQKEARLVQDKARRCNAHGRSLAPPCRYCVGGASRAGPGESFSACGLPAKAAEATVTSRLASPWHLAPNRRTDPPGRPTRAPPRPPPPPCREKTFGTTALPLQPLRQEQQRDSVGRDGPVDRGDCNCSVYLDTCLGGSRKTPTRTNPVTPQQPPGEPQPAESGVEPGRPTALTSGPSPARDRKATPSPTSQLPPRLTSSSWSQGSWQVLDPSGVGEQSRLPPRGTRVNTGPSTAFCGTEDRPRTGSPQQHPACVGTARPPALDRHEETRNPGSTASATTRPT</sequence>
<feature type="compositionally biased region" description="Polar residues" evidence="1">
    <location>
        <begin position="327"/>
        <end position="347"/>
    </location>
</feature>
<protein>
    <submittedName>
        <fullName evidence="2">Uncharacterized protein</fullName>
    </submittedName>
</protein>
<feature type="region of interest" description="Disordered" evidence="1">
    <location>
        <begin position="200"/>
        <end position="423"/>
    </location>
</feature>
<gene>
    <name evidence="2" type="ORF">MRATA1EN1_LOCUS1623</name>
</gene>
<reference evidence="2" key="1">
    <citation type="submission" date="2023-04" db="EMBL/GenBank/DDBJ databases">
        <authorList>
            <consortium name="ELIXIR-Norway"/>
        </authorList>
    </citation>
    <scope>NUCLEOTIDE SEQUENCE [LARGE SCALE GENOMIC DNA]</scope>
</reference>
<feature type="compositionally biased region" description="Pro residues" evidence="1">
    <location>
        <begin position="216"/>
        <end position="230"/>
    </location>
</feature>
<evidence type="ECO:0000313" key="3">
    <source>
        <dbReference type="Proteomes" id="UP001176941"/>
    </source>
</evidence>
<feature type="compositionally biased region" description="Basic and acidic residues" evidence="1">
    <location>
        <begin position="249"/>
        <end position="265"/>
    </location>
</feature>
<name>A0ABN8XWX3_RANTA</name>
<evidence type="ECO:0000313" key="2">
    <source>
        <dbReference type="EMBL" id="CAI9152661.1"/>
    </source>
</evidence>
<proteinExistence type="predicted"/>
<dbReference type="EMBL" id="OX459937">
    <property type="protein sequence ID" value="CAI9152661.1"/>
    <property type="molecule type" value="Genomic_DNA"/>
</dbReference>
<feature type="compositionally biased region" description="Polar residues" evidence="1">
    <location>
        <begin position="20"/>
        <end position="38"/>
    </location>
</feature>
<feature type="compositionally biased region" description="Polar residues" evidence="1">
    <location>
        <begin position="411"/>
        <end position="423"/>
    </location>
</feature>
<accession>A0ABN8XWX3</accession>